<sequence>MQPGFEQPPTTDLRRESHAEDKSKLRKIIKFIPIILTKEKLPSASVVDQVIEDTHIINGKQVEIKRTIPRGANSKEFKTKKIFVGGIPTTVSEDELREFFFRYVFFRSSENDFGGRITHEGMENHDEPNALKKHVMFFDRNHDGIIYPFETFQGFRAIGAGLVLSSVAAVFINIGLSRKTRPGKGFSIHFPIEVENIKMAKHGSDSGVYDKEARLLPKHKHHPPPPDNYTQALNKALMFFIAQRSGKLPKHNNVSWRGNSCVKDGDSSTMFKDLSGDYYDAGDATKFNFPQSFAMTMLSWSVIEYSAKFEASGELNHVKDIIKWGTDYFLKTFNHTADTIDRVVSQVGKGDTTGGPDPNDHYCWMQSALKIPNVGAAAIVMELHWKWTFFWKRFIFPLDLYN</sequence>
<evidence type="ECO:0000256" key="9">
    <source>
        <dbReference type="ARBA" id="ARBA00023326"/>
    </source>
</evidence>
<dbReference type="InterPro" id="IPR035979">
    <property type="entry name" value="RBD_domain_sf"/>
</dbReference>
<gene>
    <name evidence="12" type="ORF">CASFOL_032931</name>
</gene>
<comment type="catalytic activity">
    <reaction evidence="1">
        <text>Endohydrolysis of (1-&gt;4)-beta-D-glucosidic linkages in cellulose, lichenin and cereal beta-D-glucans.</text>
        <dbReference type="EC" id="3.2.1.4"/>
    </reaction>
</comment>
<keyword evidence="5" id="KW-0378">Hydrolase</keyword>
<dbReference type="Gene3D" id="1.50.10.10">
    <property type="match status" value="1"/>
</dbReference>
<evidence type="ECO:0000256" key="8">
    <source>
        <dbReference type="ARBA" id="ARBA00023295"/>
    </source>
</evidence>
<evidence type="ECO:0000256" key="6">
    <source>
        <dbReference type="ARBA" id="ARBA00023001"/>
    </source>
</evidence>
<dbReference type="Proteomes" id="UP001632038">
    <property type="component" value="Unassembled WGS sequence"/>
</dbReference>
<dbReference type="SUPFAM" id="SSF48208">
    <property type="entry name" value="Six-hairpin glycosidases"/>
    <property type="match status" value="1"/>
</dbReference>
<name>A0ABD3C5L0_9LAMI</name>
<dbReference type="GO" id="GO:0008810">
    <property type="term" value="F:cellulase activity"/>
    <property type="evidence" value="ECO:0007669"/>
    <property type="project" value="UniProtKB-EC"/>
</dbReference>
<dbReference type="InterPro" id="IPR007736">
    <property type="entry name" value="Caleosin-related"/>
</dbReference>
<keyword evidence="8" id="KW-0326">Glycosidase</keyword>
<evidence type="ECO:0000256" key="5">
    <source>
        <dbReference type="ARBA" id="ARBA00022801"/>
    </source>
</evidence>
<proteinExistence type="inferred from homology"/>
<reference evidence="13" key="1">
    <citation type="journal article" date="2024" name="IScience">
        <title>Strigolactones Initiate the Formation of Haustorium-like Structures in Castilleja.</title>
        <authorList>
            <person name="Buerger M."/>
            <person name="Peterson D."/>
            <person name="Chory J."/>
        </authorList>
    </citation>
    <scope>NUCLEOTIDE SEQUENCE [LARGE SCALE GENOMIC DNA]</scope>
</reference>
<dbReference type="GO" id="GO:0030245">
    <property type="term" value="P:cellulose catabolic process"/>
    <property type="evidence" value="ECO:0007669"/>
    <property type="project" value="UniProtKB-KW"/>
</dbReference>
<evidence type="ECO:0000256" key="4">
    <source>
        <dbReference type="ARBA" id="ARBA00012601"/>
    </source>
</evidence>
<feature type="domain" description="Glycoside hydrolase family 9" evidence="11">
    <location>
        <begin position="229"/>
        <end position="367"/>
    </location>
</feature>
<keyword evidence="7" id="KW-0119">Carbohydrate metabolism</keyword>
<comment type="similarity">
    <text evidence="2">Belongs to the caleosin family.</text>
</comment>
<dbReference type="EMBL" id="JAVIJP010000054">
    <property type="protein sequence ID" value="KAL3624115.1"/>
    <property type="molecule type" value="Genomic_DNA"/>
</dbReference>
<dbReference type="SUPFAM" id="SSF54928">
    <property type="entry name" value="RNA-binding domain, RBD"/>
    <property type="match status" value="1"/>
</dbReference>
<protein>
    <recommendedName>
        <fullName evidence="4">cellulase</fullName>
        <ecNumber evidence="4">3.2.1.4</ecNumber>
    </recommendedName>
</protein>
<evidence type="ECO:0000256" key="2">
    <source>
        <dbReference type="ARBA" id="ARBA00006765"/>
    </source>
</evidence>
<dbReference type="PANTHER" id="PTHR22298">
    <property type="entry name" value="ENDO-1,4-BETA-GLUCANASE"/>
    <property type="match status" value="1"/>
</dbReference>
<comment type="similarity">
    <text evidence="3">Belongs to the glycosyl hydrolase 9 (cellulase E) family.</text>
</comment>
<keyword evidence="6" id="KW-0136">Cellulose degradation</keyword>
<dbReference type="EC" id="3.2.1.4" evidence="4"/>
<dbReference type="AlphaFoldDB" id="A0ABD3C5L0"/>
<dbReference type="InterPro" id="IPR008928">
    <property type="entry name" value="6-hairpin_glycosidase_sf"/>
</dbReference>
<evidence type="ECO:0000313" key="12">
    <source>
        <dbReference type="EMBL" id="KAL3624115.1"/>
    </source>
</evidence>
<evidence type="ECO:0000256" key="7">
    <source>
        <dbReference type="ARBA" id="ARBA00023277"/>
    </source>
</evidence>
<evidence type="ECO:0000259" key="11">
    <source>
        <dbReference type="Pfam" id="PF00759"/>
    </source>
</evidence>
<dbReference type="Pfam" id="PF05042">
    <property type="entry name" value="Caleosin"/>
    <property type="match status" value="1"/>
</dbReference>
<evidence type="ECO:0000313" key="13">
    <source>
        <dbReference type="Proteomes" id="UP001632038"/>
    </source>
</evidence>
<keyword evidence="10" id="KW-1133">Transmembrane helix</keyword>
<dbReference type="Pfam" id="PF00759">
    <property type="entry name" value="Glyco_hydro_9"/>
    <property type="match status" value="1"/>
</dbReference>
<keyword evidence="9" id="KW-0624">Polysaccharide degradation</keyword>
<keyword evidence="10" id="KW-0472">Membrane</keyword>
<evidence type="ECO:0000256" key="10">
    <source>
        <dbReference type="SAM" id="Phobius"/>
    </source>
</evidence>
<keyword evidence="13" id="KW-1185">Reference proteome</keyword>
<feature type="transmembrane region" description="Helical" evidence="10">
    <location>
        <begin position="157"/>
        <end position="176"/>
    </location>
</feature>
<keyword evidence="10" id="KW-0812">Transmembrane</keyword>
<comment type="caution">
    <text evidence="12">The sequence shown here is derived from an EMBL/GenBank/DDBJ whole genome shotgun (WGS) entry which is preliminary data.</text>
</comment>
<dbReference type="InterPro" id="IPR001701">
    <property type="entry name" value="Glyco_hydro_9"/>
</dbReference>
<evidence type="ECO:0000256" key="1">
    <source>
        <dbReference type="ARBA" id="ARBA00000966"/>
    </source>
</evidence>
<dbReference type="InterPro" id="IPR012341">
    <property type="entry name" value="6hp_glycosidase-like_sf"/>
</dbReference>
<organism evidence="12 13">
    <name type="scientific">Castilleja foliolosa</name>
    <dbReference type="NCBI Taxonomy" id="1961234"/>
    <lineage>
        <taxon>Eukaryota</taxon>
        <taxon>Viridiplantae</taxon>
        <taxon>Streptophyta</taxon>
        <taxon>Embryophyta</taxon>
        <taxon>Tracheophyta</taxon>
        <taxon>Spermatophyta</taxon>
        <taxon>Magnoliopsida</taxon>
        <taxon>eudicotyledons</taxon>
        <taxon>Gunneridae</taxon>
        <taxon>Pentapetalae</taxon>
        <taxon>asterids</taxon>
        <taxon>lamiids</taxon>
        <taxon>Lamiales</taxon>
        <taxon>Orobanchaceae</taxon>
        <taxon>Pedicularideae</taxon>
        <taxon>Castillejinae</taxon>
        <taxon>Castilleja</taxon>
    </lineage>
</organism>
<evidence type="ECO:0000256" key="3">
    <source>
        <dbReference type="ARBA" id="ARBA00007072"/>
    </source>
</evidence>
<accession>A0ABD3C5L0</accession>